<evidence type="ECO:0000256" key="8">
    <source>
        <dbReference type="HAMAP-Rule" id="MF_01818"/>
    </source>
</evidence>
<evidence type="ECO:0000256" key="2">
    <source>
        <dbReference type="ARBA" id="ARBA00022694"/>
    </source>
</evidence>
<keyword evidence="7 8" id="KW-0862">Zinc</keyword>
<evidence type="ECO:0000256" key="4">
    <source>
        <dbReference type="ARBA" id="ARBA00022723"/>
    </source>
</evidence>
<sequence length="310" mass="34653">MKLTFLGTGAAIPTKYRAHPSISLKFDGEIFLFDCGENTQRQIIFTDVSPMKINNIFISHLHGDHILGIPGLMQSIAFQGRTKPLNIYGPKETAKMIENILNVGYHSIDYPINVYEISAKSPEKIISSDNYEVFSFPVVHSVPALAYVFKQVKKPRMDLEKVNKLGIEIGPDLKRLKDGFNIELNGKIITPDDVTVPPKKGICVGYSGDTIPLNEFAEFLKELKCTTLIHEATFDKSMDKNAKETLHSTVSDALNIAKLSGVNTVILTHISARYDEISAYEKDIVEFKAEHPDLHILIAEDLMEYSLKGK</sequence>
<evidence type="ECO:0000313" key="10">
    <source>
        <dbReference type="Proteomes" id="UP000533207"/>
    </source>
</evidence>
<feature type="binding site" evidence="8">
    <location>
        <position position="62"/>
    </location>
    <ligand>
        <name>Zn(2+)</name>
        <dbReference type="ChEBI" id="CHEBI:29105"/>
        <label>1</label>
        <note>catalytic</note>
    </ligand>
</feature>
<protein>
    <recommendedName>
        <fullName evidence="8">Ribonuclease Z</fullName>
        <shortName evidence="8">RNase Z</shortName>
        <ecNumber evidence="8">3.1.26.11</ecNumber>
    </recommendedName>
    <alternativeName>
        <fullName evidence="8">tRNA 3 endonuclease</fullName>
    </alternativeName>
    <alternativeName>
        <fullName evidence="8">tRNase Z</fullName>
    </alternativeName>
</protein>
<feature type="binding site" evidence="8">
    <location>
        <position position="140"/>
    </location>
    <ligand>
        <name>Zn(2+)</name>
        <dbReference type="ChEBI" id="CHEBI:29105"/>
        <label>1</label>
        <note>catalytic</note>
    </ligand>
</feature>
<feature type="binding site" evidence="8">
    <location>
        <position position="64"/>
    </location>
    <ligand>
        <name>Zn(2+)</name>
        <dbReference type="ChEBI" id="CHEBI:29105"/>
        <label>2</label>
        <note>catalytic</note>
    </ligand>
</feature>
<keyword evidence="3 8" id="KW-0540">Nuclease</keyword>
<keyword evidence="6 8" id="KW-0378">Hydrolase</keyword>
<dbReference type="EC" id="3.1.26.11" evidence="8"/>
<dbReference type="PANTHER" id="PTHR46018:SF2">
    <property type="entry name" value="ZINC PHOSPHODIESTERASE ELAC PROTEIN 1"/>
    <property type="match status" value="1"/>
</dbReference>
<dbReference type="NCBIfam" id="TIGR02651">
    <property type="entry name" value="RNase_Z"/>
    <property type="match status" value="1"/>
</dbReference>
<evidence type="ECO:0000256" key="3">
    <source>
        <dbReference type="ARBA" id="ARBA00022722"/>
    </source>
</evidence>
<dbReference type="Pfam" id="PF23023">
    <property type="entry name" value="Anti-Pycsar_Apyc1"/>
    <property type="match status" value="1"/>
</dbReference>
<comment type="cofactor">
    <cofactor evidence="8">
        <name>Zn(2+)</name>
        <dbReference type="ChEBI" id="CHEBI:29105"/>
    </cofactor>
    <text evidence="8">Binds 2 Zn(2+) ions.</text>
</comment>
<organism evidence="9 10">
    <name type="scientific">Methanococcus maripaludis</name>
    <name type="common">Methanococcus deltae</name>
    <dbReference type="NCBI Taxonomy" id="39152"/>
    <lineage>
        <taxon>Archaea</taxon>
        <taxon>Methanobacteriati</taxon>
        <taxon>Methanobacteriota</taxon>
        <taxon>Methanomada group</taxon>
        <taxon>Methanococci</taxon>
        <taxon>Methanococcales</taxon>
        <taxon>Methanococcaceae</taxon>
        <taxon>Methanococcus</taxon>
    </lineage>
</organism>
<reference evidence="9 10" key="1">
    <citation type="submission" date="2020-07" db="EMBL/GenBank/DDBJ databases">
        <title>Genomic Encyclopedia of Type Strains, Phase IV (KMG-V): Genome sequencing to study the core and pangenomes of soil and plant-associated prokaryotes.</title>
        <authorList>
            <person name="Whitman W."/>
        </authorList>
    </citation>
    <scope>NUCLEOTIDE SEQUENCE [LARGE SCALE GENOMIC DNA]</scope>
    <source>
        <strain evidence="9 10">C8</strain>
    </source>
</reference>
<dbReference type="GO" id="GO:0042781">
    <property type="term" value="F:3'-tRNA processing endoribonuclease activity"/>
    <property type="evidence" value="ECO:0007669"/>
    <property type="project" value="UniProtKB-UniRule"/>
</dbReference>
<name>A0A7J9PGK0_METMI</name>
<gene>
    <name evidence="8" type="primary">rnz</name>
    <name evidence="9" type="ORF">HNP90_000803</name>
</gene>
<comment type="catalytic activity">
    <reaction evidence="8">
        <text>Endonucleolytic cleavage of RNA, removing extra 3' nucleotides from tRNA precursor, generating 3' termini of tRNAs. A 3'-hydroxy group is left at the tRNA terminus and a 5'-phosphoryl group is left at the trailer molecule.</text>
        <dbReference type="EC" id="3.1.26.11"/>
    </reaction>
</comment>
<evidence type="ECO:0000256" key="7">
    <source>
        <dbReference type="ARBA" id="ARBA00022833"/>
    </source>
</evidence>
<comment type="subunit">
    <text evidence="1 8">Homodimer.</text>
</comment>
<dbReference type="Proteomes" id="UP000533207">
    <property type="component" value="Unassembled WGS sequence"/>
</dbReference>
<evidence type="ECO:0000256" key="6">
    <source>
        <dbReference type="ARBA" id="ARBA00022801"/>
    </source>
</evidence>
<comment type="caution">
    <text evidence="9">The sequence shown here is derived from an EMBL/GenBank/DDBJ whole genome shotgun (WGS) entry which is preliminary data.</text>
</comment>
<dbReference type="RefSeq" id="WP_011976560.1">
    <property type="nucleotide sequence ID" value="NZ_JACDUL010000002.1"/>
</dbReference>
<dbReference type="SUPFAM" id="SSF56281">
    <property type="entry name" value="Metallo-hydrolase/oxidoreductase"/>
    <property type="match status" value="1"/>
</dbReference>
<dbReference type="CDD" id="cd07717">
    <property type="entry name" value="RNaseZ_ZiPD-like_MBL-fold"/>
    <property type="match status" value="1"/>
</dbReference>
<dbReference type="HAMAP" id="MF_01818">
    <property type="entry name" value="RNase_Z_BN"/>
    <property type="match status" value="1"/>
</dbReference>
<dbReference type="AlphaFoldDB" id="A0A7J9PGK0"/>
<dbReference type="InterPro" id="IPR036866">
    <property type="entry name" value="RibonucZ/Hydroxyglut_hydro"/>
</dbReference>
<dbReference type="GO" id="GO:0008270">
    <property type="term" value="F:zinc ion binding"/>
    <property type="evidence" value="ECO:0007669"/>
    <property type="project" value="UniProtKB-UniRule"/>
</dbReference>
<feature type="binding site" evidence="8">
    <location>
        <position position="65"/>
    </location>
    <ligand>
        <name>Zn(2+)</name>
        <dbReference type="ChEBI" id="CHEBI:29105"/>
        <label>2</label>
        <note>catalytic</note>
    </ligand>
</feature>
<dbReference type="Gene3D" id="3.60.15.10">
    <property type="entry name" value="Ribonuclease Z/Hydroxyacylglutathione hydrolase-like"/>
    <property type="match status" value="1"/>
</dbReference>
<comment type="similarity">
    <text evidence="8">Belongs to the RNase Z family.</text>
</comment>
<dbReference type="EMBL" id="JACDUL010000002">
    <property type="protein sequence ID" value="MBA2861924.1"/>
    <property type="molecule type" value="Genomic_DNA"/>
</dbReference>
<feature type="binding site" evidence="8">
    <location>
        <position position="209"/>
    </location>
    <ligand>
        <name>Zn(2+)</name>
        <dbReference type="ChEBI" id="CHEBI:29105"/>
        <label>2</label>
        <note>catalytic</note>
    </ligand>
</feature>
<feature type="active site" description="Proton acceptor" evidence="8">
    <location>
        <position position="64"/>
    </location>
</feature>
<keyword evidence="2 8" id="KW-0819">tRNA processing</keyword>
<dbReference type="InterPro" id="IPR013471">
    <property type="entry name" value="RNase_Z/BN"/>
</dbReference>
<evidence type="ECO:0000256" key="5">
    <source>
        <dbReference type="ARBA" id="ARBA00022759"/>
    </source>
</evidence>
<comment type="function">
    <text evidence="8">Zinc phosphodiesterase, which displays some tRNA 3'-processing endonuclease activity. Probably involved in tRNA maturation, by removing a 3'-trailer from precursor tRNA.</text>
</comment>
<feature type="binding site" evidence="8">
    <location>
        <position position="60"/>
    </location>
    <ligand>
        <name>Zn(2+)</name>
        <dbReference type="ChEBI" id="CHEBI:29105"/>
        <label>1</label>
        <note>catalytic</note>
    </ligand>
</feature>
<keyword evidence="4 8" id="KW-0479">Metal-binding</keyword>
<evidence type="ECO:0000256" key="1">
    <source>
        <dbReference type="ARBA" id="ARBA00011738"/>
    </source>
</evidence>
<dbReference type="SMR" id="A0A7J9PGK0"/>
<evidence type="ECO:0000313" key="9">
    <source>
        <dbReference type="EMBL" id="MBA2861924.1"/>
    </source>
</evidence>
<feature type="binding site" evidence="8">
    <location>
        <position position="209"/>
    </location>
    <ligand>
        <name>Zn(2+)</name>
        <dbReference type="ChEBI" id="CHEBI:29105"/>
        <label>1</label>
        <note>catalytic</note>
    </ligand>
</feature>
<keyword evidence="5 8" id="KW-0255">Endonuclease</keyword>
<proteinExistence type="inferred from homology"/>
<dbReference type="PANTHER" id="PTHR46018">
    <property type="entry name" value="ZINC PHOSPHODIESTERASE ELAC PROTEIN 1"/>
    <property type="match status" value="1"/>
</dbReference>
<feature type="binding site" evidence="8">
    <location>
        <position position="269"/>
    </location>
    <ligand>
        <name>Zn(2+)</name>
        <dbReference type="ChEBI" id="CHEBI:29105"/>
        <label>2</label>
        <note>catalytic</note>
    </ligand>
</feature>
<dbReference type="NCBIfam" id="NF000801">
    <property type="entry name" value="PRK00055.1-3"/>
    <property type="match status" value="1"/>
</dbReference>
<accession>A0A7J9PGK0</accession>